<keyword evidence="2" id="KW-1185">Reference proteome</keyword>
<evidence type="ECO:0000313" key="2">
    <source>
        <dbReference type="Proteomes" id="UP000828390"/>
    </source>
</evidence>
<comment type="caution">
    <text evidence="1">The sequence shown here is derived from an EMBL/GenBank/DDBJ whole genome shotgun (WGS) entry which is preliminary data.</text>
</comment>
<dbReference type="Proteomes" id="UP000828390">
    <property type="component" value="Unassembled WGS sequence"/>
</dbReference>
<gene>
    <name evidence="1" type="ORF">DPMN_122089</name>
</gene>
<name>A0A9D4GP00_DREPO</name>
<dbReference type="AlphaFoldDB" id="A0A9D4GP00"/>
<reference evidence="1" key="2">
    <citation type="submission" date="2020-11" db="EMBL/GenBank/DDBJ databases">
        <authorList>
            <person name="McCartney M.A."/>
            <person name="Auch B."/>
            <person name="Kono T."/>
            <person name="Mallez S."/>
            <person name="Becker A."/>
            <person name="Gohl D.M."/>
            <person name="Silverstein K.A.T."/>
            <person name="Koren S."/>
            <person name="Bechman K.B."/>
            <person name="Herman A."/>
            <person name="Abrahante J.E."/>
            <person name="Garbe J."/>
        </authorList>
    </citation>
    <scope>NUCLEOTIDE SEQUENCE</scope>
    <source>
        <strain evidence="1">Duluth1</strain>
        <tissue evidence="1">Whole animal</tissue>
    </source>
</reference>
<evidence type="ECO:0000313" key="1">
    <source>
        <dbReference type="EMBL" id="KAH3820343.1"/>
    </source>
</evidence>
<proteinExistence type="predicted"/>
<accession>A0A9D4GP00</accession>
<reference evidence="1" key="1">
    <citation type="journal article" date="2019" name="bioRxiv">
        <title>The Genome of the Zebra Mussel, Dreissena polymorpha: A Resource for Invasive Species Research.</title>
        <authorList>
            <person name="McCartney M.A."/>
            <person name="Auch B."/>
            <person name="Kono T."/>
            <person name="Mallez S."/>
            <person name="Zhang Y."/>
            <person name="Obille A."/>
            <person name="Becker A."/>
            <person name="Abrahante J.E."/>
            <person name="Garbe J."/>
            <person name="Badalamenti J.P."/>
            <person name="Herman A."/>
            <person name="Mangelson H."/>
            <person name="Liachko I."/>
            <person name="Sullivan S."/>
            <person name="Sone E.D."/>
            <person name="Koren S."/>
            <person name="Silverstein K.A.T."/>
            <person name="Beckman K.B."/>
            <person name="Gohl D.M."/>
        </authorList>
    </citation>
    <scope>NUCLEOTIDE SEQUENCE</scope>
    <source>
        <strain evidence="1">Duluth1</strain>
        <tissue evidence="1">Whole animal</tissue>
    </source>
</reference>
<protein>
    <submittedName>
        <fullName evidence="1">Uncharacterized protein</fullName>
    </submittedName>
</protein>
<sequence>MHAAGNIEGQCGDDFLAGVVDVISDLHTERQVGSNRNRGVDGNADDHFIPELFRVIEKMKPY</sequence>
<organism evidence="1 2">
    <name type="scientific">Dreissena polymorpha</name>
    <name type="common">Zebra mussel</name>
    <name type="synonym">Mytilus polymorpha</name>
    <dbReference type="NCBI Taxonomy" id="45954"/>
    <lineage>
        <taxon>Eukaryota</taxon>
        <taxon>Metazoa</taxon>
        <taxon>Spiralia</taxon>
        <taxon>Lophotrochozoa</taxon>
        <taxon>Mollusca</taxon>
        <taxon>Bivalvia</taxon>
        <taxon>Autobranchia</taxon>
        <taxon>Heteroconchia</taxon>
        <taxon>Euheterodonta</taxon>
        <taxon>Imparidentia</taxon>
        <taxon>Neoheterodontei</taxon>
        <taxon>Myida</taxon>
        <taxon>Dreissenoidea</taxon>
        <taxon>Dreissenidae</taxon>
        <taxon>Dreissena</taxon>
    </lineage>
</organism>
<dbReference type="EMBL" id="JAIWYP010000005">
    <property type="protein sequence ID" value="KAH3820343.1"/>
    <property type="molecule type" value="Genomic_DNA"/>
</dbReference>